<dbReference type="AlphaFoldDB" id="A0A455UEG8"/>
<organism evidence="2 3">
    <name type="scientific">Vreelandella sulfidaeris</name>
    <dbReference type="NCBI Taxonomy" id="115553"/>
    <lineage>
        <taxon>Bacteria</taxon>
        <taxon>Pseudomonadati</taxon>
        <taxon>Pseudomonadota</taxon>
        <taxon>Gammaproteobacteria</taxon>
        <taxon>Oceanospirillales</taxon>
        <taxon>Halomonadaceae</taxon>
        <taxon>Vreelandella</taxon>
    </lineage>
</organism>
<dbReference type="PANTHER" id="PTHR43130">
    <property type="entry name" value="ARAC-FAMILY TRANSCRIPTIONAL REGULATOR"/>
    <property type="match status" value="1"/>
</dbReference>
<proteinExistence type="predicted"/>
<dbReference type="InterPro" id="IPR052158">
    <property type="entry name" value="INH-QAR"/>
</dbReference>
<protein>
    <recommendedName>
        <fullName evidence="1">DJ-1/PfpI domain-containing protein</fullName>
    </recommendedName>
</protein>
<dbReference type="Proteomes" id="UP000320231">
    <property type="component" value="Chromosome"/>
</dbReference>
<evidence type="ECO:0000259" key="1">
    <source>
        <dbReference type="Pfam" id="PF01965"/>
    </source>
</evidence>
<dbReference type="SUPFAM" id="SSF52317">
    <property type="entry name" value="Class I glutamine amidotransferase-like"/>
    <property type="match status" value="1"/>
</dbReference>
<dbReference type="InterPro" id="IPR029062">
    <property type="entry name" value="Class_I_gatase-like"/>
</dbReference>
<dbReference type="PANTHER" id="PTHR43130:SF3">
    <property type="entry name" value="HTH-TYPE TRANSCRIPTIONAL REGULATOR RV1931C"/>
    <property type="match status" value="1"/>
</dbReference>
<dbReference type="Gene3D" id="3.40.50.880">
    <property type="match status" value="1"/>
</dbReference>
<dbReference type="Pfam" id="PF01965">
    <property type="entry name" value="DJ-1_PfpI"/>
    <property type="match status" value="1"/>
</dbReference>
<sequence length="201" mass="21103">MTLVADAVGPVATNGGLAVHATHTYHQLTHLLPLDTLLVAGGSGVMQQREIASVKQVLCEVAPEVRRLGSICSGAFLLAAAGLLDGCRVTTHWRHAPQLAEEYPALSVEPDALYIESNGCYTSAGVTAGIDLALSLVEADHGADLAGRVARELVVFCSAQEGSHSSARYCDTNKRRARCAACWISSTPTPALITGLRAWPS</sequence>
<accession>A0A455UEG8</accession>
<dbReference type="GO" id="GO:0006355">
    <property type="term" value="P:regulation of DNA-templated transcription"/>
    <property type="evidence" value="ECO:0007669"/>
    <property type="project" value="TreeGrafter"/>
</dbReference>
<dbReference type="KEGG" id="hsr:HSBAA_58010"/>
<gene>
    <name evidence="2" type="ORF">HSBAA_58010</name>
</gene>
<evidence type="ECO:0000313" key="2">
    <source>
        <dbReference type="EMBL" id="BBI64495.1"/>
    </source>
</evidence>
<dbReference type="InterPro" id="IPR002818">
    <property type="entry name" value="DJ-1/PfpI"/>
</dbReference>
<reference evidence="2 3" key="1">
    <citation type="journal article" date="2019" name="Microbiol. Resour. Announc.">
        <title>Complete Genome Sequence of Halomonas sulfidaeris Strain Esulfide1 Isolated from a Metal Sulfide Rock at a Depth of 2,200 Meters, Obtained Using Nanopore Sequencing.</title>
        <authorList>
            <person name="Saito M."/>
            <person name="Nishigata A."/>
            <person name="Galipon J."/>
            <person name="Arakawa K."/>
        </authorList>
    </citation>
    <scope>NUCLEOTIDE SEQUENCE [LARGE SCALE GENOMIC DNA]</scope>
    <source>
        <strain evidence="2 3">ATCC BAA-803</strain>
    </source>
</reference>
<feature type="domain" description="DJ-1/PfpI" evidence="1">
    <location>
        <begin position="3"/>
        <end position="138"/>
    </location>
</feature>
<name>A0A455UEG8_9GAMM</name>
<evidence type="ECO:0000313" key="3">
    <source>
        <dbReference type="Proteomes" id="UP000320231"/>
    </source>
</evidence>
<dbReference type="EMBL" id="AP019514">
    <property type="protein sequence ID" value="BBI64495.1"/>
    <property type="molecule type" value="Genomic_DNA"/>
</dbReference>